<proteinExistence type="predicted"/>
<evidence type="ECO:0000313" key="3">
    <source>
        <dbReference type="Proteomes" id="UP000722121"/>
    </source>
</evidence>
<reference evidence="2 3" key="1">
    <citation type="submission" date="2021-02" db="EMBL/GenBank/DDBJ databases">
        <title>Activity-based single-cell genomes from oceanic crustal fluid captures similar information to metagenomic and metatranscriptomic surveys with orders of magnitude less sampling.</title>
        <authorList>
            <person name="D'Angelo T.S."/>
            <person name="Orcutt B.N."/>
        </authorList>
    </citation>
    <scope>NUCLEOTIDE SEQUENCE [LARGE SCALE GENOMIC DNA]</scope>
    <source>
        <strain evidence="2">AH-315-G07</strain>
    </source>
</reference>
<dbReference type="Proteomes" id="UP000722121">
    <property type="component" value="Unassembled WGS sequence"/>
</dbReference>
<feature type="signal peptide" evidence="1">
    <location>
        <begin position="1"/>
        <end position="21"/>
    </location>
</feature>
<keyword evidence="1" id="KW-0732">Signal</keyword>
<sequence>MRKILKSVILALLLFSSVAWAAGEEITPYKYSEKLPIYEIPSSSRFTIFRHEVDTPDLVYYLTKPQNNQFPIVVLCEGSSDKSNVSSIIHFHRYFLQECLDVGAAVLTVEQWGIDGREVNAEEWIKHYTRSQRLEDHRLIVKHLLANPIEGWNGEFIFIGVSEGGAIVTLLSAEYAHVTTATVNWSGAGDWSWREELWGFLQNLILMNPECPHDIKLSECSSCLEMIGSRNNYDSLMDSMLANPNPNEFFLNMTHMYHADALSFPKPSYEKIIKPYLVVSGALDTIIDSSDLFVEKAKRADVPVTYLRVSDMDHYVRKRPDVIEASFAWLEQQITGS</sequence>
<dbReference type="SUPFAM" id="SSF53474">
    <property type="entry name" value="alpha/beta-Hydrolases"/>
    <property type="match status" value="1"/>
</dbReference>
<evidence type="ECO:0000313" key="2">
    <source>
        <dbReference type="EMBL" id="MBN4067056.1"/>
    </source>
</evidence>
<dbReference type="EMBL" id="JAFITR010000058">
    <property type="protein sequence ID" value="MBN4067056.1"/>
    <property type="molecule type" value="Genomic_DNA"/>
</dbReference>
<name>A0ABS3AQQ7_9BACT</name>
<keyword evidence="3" id="KW-1185">Reference proteome</keyword>
<dbReference type="Gene3D" id="3.40.50.1820">
    <property type="entry name" value="alpha/beta hydrolase"/>
    <property type="match status" value="1"/>
</dbReference>
<dbReference type="InterPro" id="IPR029058">
    <property type="entry name" value="AB_hydrolase_fold"/>
</dbReference>
<gene>
    <name evidence="2" type="ORF">JYU14_03130</name>
</gene>
<comment type="caution">
    <text evidence="2">The sequence shown here is derived from an EMBL/GenBank/DDBJ whole genome shotgun (WGS) entry which is preliminary data.</text>
</comment>
<protein>
    <recommendedName>
        <fullName evidence="4">Serine aminopeptidase S33 domain-containing protein</fullName>
    </recommendedName>
</protein>
<evidence type="ECO:0008006" key="4">
    <source>
        <dbReference type="Google" id="ProtNLM"/>
    </source>
</evidence>
<organism evidence="2 3">
    <name type="scientific">Simkania negevensis</name>
    <dbReference type="NCBI Taxonomy" id="83561"/>
    <lineage>
        <taxon>Bacteria</taxon>
        <taxon>Pseudomonadati</taxon>
        <taxon>Chlamydiota</taxon>
        <taxon>Chlamydiia</taxon>
        <taxon>Parachlamydiales</taxon>
        <taxon>Simkaniaceae</taxon>
        <taxon>Simkania</taxon>
    </lineage>
</organism>
<accession>A0ABS3AQQ7</accession>
<evidence type="ECO:0000256" key="1">
    <source>
        <dbReference type="SAM" id="SignalP"/>
    </source>
</evidence>
<feature type="chain" id="PRO_5046188428" description="Serine aminopeptidase S33 domain-containing protein" evidence="1">
    <location>
        <begin position="22"/>
        <end position="337"/>
    </location>
</feature>